<evidence type="ECO:0000256" key="2">
    <source>
        <dbReference type="ARBA" id="ARBA00022989"/>
    </source>
</evidence>
<dbReference type="GO" id="GO:0016757">
    <property type="term" value="F:glycosyltransferase activity"/>
    <property type="evidence" value="ECO:0007669"/>
    <property type="project" value="UniProtKB-KW"/>
</dbReference>
<evidence type="ECO:0000256" key="1">
    <source>
        <dbReference type="ARBA" id="ARBA00022692"/>
    </source>
</evidence>
<keyword evidence="3 4" id="KW-0472">Membrane</keyword>
<dbReference type="EMBL" id="VSSQ01004702">
    <property type="protein sequence ID" value="MPM26312.1"/>
    <property type="molecule type" value="Genomic_DNA"/>
</dbReference>
<organism evidence="5">
    <name type="scientific">bioreactor metagenome</name>
    <dbReference type="NCBI Taxonomy" id="1076179"/>
    <lineage>
        <taxon>unclassified sequences</taxon>
        <taxon>metagenomes</taxon>
        <taxon>ecological metagenomes</taxon>
    </lineage>
</organism>
<proteinExistence type="predicted"/>
<accession>A0A644YCE4</accession>
<dbReference type="PANTHER" id="PTHR48090">
    <property type="entry name" value="UNDECAPRENYL-PHOSPHATE 4-DEOXY-4-FORMAMIDO-L-ARABINOSE TRANSFERASE-RELATED"/>
    <property type="match status" value="1"/>
</dbReference>
<keyword evidence="1 4" id="KW-0812">Transmembrane</keyword>
<keyword evidence="5" id="KW-0808">Transferase</keyword>
<evidence type="ECO:0000313" key="5">
    <source>
        <dbReference type="EMBL" id="MPM26312.1"/>
    </source>
</evidence>
<name>A0A644YCE4_9ZZZZ</name>
<dbReference type="GO" id="GO:0005886">
    <property type="term" value="C:plasma membrane"/>
    <property type="evidence" value="ECO:0007669"/>
    <property type="project" value="TreeGrafter"/>
</dbReference>
<sequence length="102" mass="11923">MINFAIEGFTSFTTNPLRWASYFAFGLDGINFIYFIYIIIQFVVSASNFDFKYHFMFFSMIAISTLIAFFIGVLGEYVGRVFDETKQRPLYFVQSLVNIDEK</sequence>
<dbReference type="EC" id="2.4.1.-" evidence="5"/>
<dbReference type="PANTHER" id="PTHR48090:SF3">
    <property type="entry name" value="UNDECAPRENYL-PHOSPHATE 4-DEOXY-4-FORMAMIDO-L-ARABINOSE TRANSFERASE"/>
    <property type="match status" value="1"/>
</dbReference>
<protein>
    <submittedName>
        <fullName evidence="5">Prophage bactoprenol glucosyl transferase</fullName>
        <ecNumber evidence="5">2.4.1.-</ecNumber>
    </submittedName>
</protein>
<dbReference type="InterPro" id="IPR050256">
    <property type="entry name" value="Glycosyltransferase_2"/>
</dbReference>
<dbReference type="AlphaFoldDB" id="A0A644YCE4"/>
<feature type="transmembrane region" description="Helical" evidence="4">
    <location>
        <begin position="20"/>
        <end position="43"/>
    </location>
</feature>
<reference evidence="5" key="1">
    <citation type="submission" date="2019-08" db="EMBL/GenBank/DDBJ databases">
        <authorList>
            <person name="Kucharzyk K."/>
            <person name="Murdoch R.W."/>
            <person name="Higgins S."/>
            <person name="Loffler F."/>
        </authorList>
    </citation>
    <scope>NUCLEOTIDE SEQUENCE</scope>
</reference>
<feature type="transmembrane region" description="Helical" evidence="4">
    <location>
        <begin position="55"/>
        <end position="75"/>
    </location>
</feature>
<gene>
    <name evidence="5" type="primary">yfdH_3</name>
    <name evidence="5" type="ORF">SDC9_72813</name>
</gene>
<keyword evidence="5" id="KW-0328">Glycosyltransferase</keyword>
<comment type="caution">
    <text evidence="5">The sequence shown here is derived from an EMBL/GenBank/DDBJ whole genome shotgun (WGS) entry which is preliminary data.</text>
</comment>
<keyword evidence="2 4" id="KW-1133">Transmembrane helix</keyword>
<evidence type="ECO:0000256" key="4">
    <source>
        <dbReference type="SAM" id="Phobius"/>
    </source>
</evidence>
<evidence type="ECO:0000256" key="3">
    <source>
        <dbReference type="ARBA" id="ARBA00023136"/>
    </source>
</evidence>